<proteinExistence type="predicted"/>
<comment type="caution">
    <text evidence="3">The sequence shown here is derived from an EMBL/GenBank/DDBJ whole genome shotgun (WGS) entry which is preliminary data.</text>
</comment>
<keyword evidence="2" id="KW-0732">Signal</keyword>
<dbReference type="Proteomes" id="UP001139054">
    <property type="component" value="Unassembled WGS sequence"/>
</dbReference>
<organism evidence="3 4">
    <name type="scientific">Bradyrhizobium zhengyangense</name>
    <dbReference type="NCBI Taxonomy" id="2911009"/>
    <lineage>
        <taxon>Bacteria</taxon>
        <taxon>Pseudomonadati</taxon>
        <taxon>Pseudomonadota</taxon>
        <taxon>Alphaproteobacteria</taxon>
        <taxon>Hyphomicrobiales</taxon>
        <taxon>Nitrobacteraceae</taxon>
        <taxon>Bradyrhizobium</taxon>
    </lineage>
</organism>
<reference evidence="3" key="1">
    <citation type="submission" date="2022-01" db="EMBL/GenBank/DDBJ databases">
        <title>Genome sequnece data of strain Bradyrhizobium sp. nov.</title>
        <authorList>
            <person name="Zhang J."/>
        </authorList>
    </citation>
    <scope>NUCLEOTIDE SEQUENCE</scope>
    <source>
        <strain evidence="3">WYCCWR 13023</strain>
    </source>
</reference>
<sequence>MLSDFSAGPLLQLERRQYCGRSLFLAAAAISIVNSGAAYAANGDANELLLKKLEKMELRIQRLEGELKQKQDRPTADAGAKPSAKLATAKSTNAAAPTAEPKDTQTKPDAQQFEKSGKPDSKDWSSLPPLPSSPDKAILGLADSPVAGLSIGAYGEIKFGTMQNPAAGGQWQKGFDAHRFVLLPTYAITPNIIFNAEIEFEHAGAGFDNDDKLHGTAEIEQIWVDFKIIDQFNWRSPGIDLVPIGYINQHHEPTQFYSVHRPELYNGLVPSTWKVPSTSVYGTITEDLKYQVMVSTSNEDFGDSFDNRTEAKTVPLPGTAYAAGIDGINALGFSRPPLGDFQQLNNAVAVSGRLDFTPTFAPGFAGSVSAYYSPNTTPRGAHDDFGNFLGKSSLALFDAEFRYRVPDTGLELRGEYVRASFGAPENLRANNDTDPTNNVGKSMYGYSGEIAYHVPLGTVLNSEWEAVPFYRYTYLNLQTAGFAGTDANLPTGQGQRQHHTAGFAVFPSPKVVLKATYQHVIDKSVTGALSDSFLGGVGFFF</sequence>
<protein>
    <recommendedName>
        <fullName evidence="5">Porin</fullName>
    </recommendedName>
</protein>
<evidence type="ECO:0000313" key="3">
    <source>
        <dbReference type="EMBL" id="MCG2632565.1"/>
    </source>
</evidence>
<dbReference type="InterPro" id="IPR023614">
    <property type="entry name" value="Porin_dom_sf"/>
</dbReference>
<gene>
    <name evidence="3" type="ORF">L6654_38830</name>
</gene>
<name>A0A9X1UBV9_9BRAD</name>
<feature type="signal peptide" evidence="2">
    <location>
        <begin position="1"/>
        <end position="40"/>
    </location>
</feature>
<evidence type="ECO:0008006" key="5">
    <source>
        <dbReference type="Google" id="ProtNLM"/>
    </source>
</evidence>
<accession>A0A9X1UBV9</accession>
<dbReference type="SUPFAM" id="SSF56935">
    <property type="entry name" value="Porins"/>
    <property type="match status" value="1"/>
</dbReference>
<dbReference type="RefSeq" id="WP_237891981.1">
    <property type="nucleotide sequence ID" value="NZ_JAKLTY010000044.1"/>
</dbReference>
<dbReference type="Gene3D" id="2.40.160.10">
    <property type="entry name" value="Porin"/>
    <property type="match status" value="1"/>
</dbReference>
<evidence type="ECO:0000256" key="2">
    <source>
        <dbReference type="SAM" id="SignalP"/>
    </source>
</evidence>
<dbReference type="EMBL" id="JAKLTY010000044">
    <property type="protein sequence ID" value="MCG2632565.1"/>
    <property type="molecule type" value="Genomic_DNA"/>
</dbReference>
<evidence type="ECO:0000256" key="1">
    <source>
        <dbReference type="SAM" id="MobiDB-lite"/>
    </source>
</evidence>
<feature type="chain" id="PRO_5040972032" description="Porin" evidence="2">
    <location>
        <begin position="41"/>
        <end position="541"/>
    </location>
</feature>
<evidence type="ECO:0000313" key="4">
    <source>
        <dbReference type="Proteomes" id="UP001139054"/>
    </source>
</evidence>
<dbReference type="AlphaFoldDB" id="A0A9X1UBV9"/>
<feature type="region of interest" description="Disordered" evidence="1">
    <location>
        <begin position="65"/>
        <end position="130"/>
    </location>
</feature>
<feature type="compositionally biased region" description="Basic and acidic residues" evidence="1">
    <location>
        <begin position="65"/>
        <end position="75"/>
    </location>
</feature>